<dbReference type="InterPro" id="IPR010982">
    <property type="entry name" value="Lambda_DNA-bd_dom_sf"/>
</dbReference>
<dbReference type="PANTHER" id="PTHR46797:SF1">
    <property type="entry name" value="METHYLPHOSPHONATE SYNTHASE"/>
    <property type="match status" value="1"/>
</dbReference>
<dbReference type="InterPro" id="IPR050807">
    <property type="entry name" value="TransReg_Diox_bact_type"/>
</dbReference>
<feature type="region of interest" description="Disordered" evidence="2">
    <location>
        <begin position="126"/>
        <end position="150"/>
    </location>
</feature>
<name>A0A495XYC7_9MICO</name>
<dbReference type="PROSITE" id="PS50943">
    <property type="entry name" value="HTH_CROC1"/>
    <property type="match status" value="1"/>
</dbReference>
<accession>A0A495XYC7</accession>
<gene>
    <name evidence="4" type="ORF">DFJ68_2764</name>
</gene>
<dbReference type="PANTHER" id="PTHR46797">
    <property type="entry name" value="HTH-TYPE TRANSCRIPTIONAL REGULATOR"/>
    <property type="match status" value="1"/>
</dbReference>
<reference evidence="4 5" key="1">
    <citation type="submission" date="2018-10" db="EMBL/GenBank/DDBJ databases">
        <title>Sequencing the genomes of 1000 actinobacteria strains.</title>
        <authorList>
            <person name="Klenk H.-P."/>
        </authorList>
    </citation>
    <scope>NUCLEOTIDE SEQUENCE [LARGE SCALE GENOMIC DNA]</scope>
    <source>
        <strain evidence="4 5">DSM 44267</strain>
    </source>
</reference>
<evidence type="ECO:0000313" key="4">
    <source>
        <dbReference type="EMBL" id="RKT79297.1"/>
    </source>
</evidence>
<feature type="domain" description="HTH cro/C1-type" evidence="3">
    <location>
        <begin position="45"/>
        <end position="99"/>
    </location>
</feature>
<dbReference type="GO" id="GO:0003700">
    <property type="term" value="F:DNA-binding transcription factor activity"/>
    <property type="evidence" value="ECO:0007669"/>
    <property type="project" value="TreeGrafter"/>
</dbReference>
<dbReference type="RefSeq" id="WP_121034074.1">
    <property type="nucleotide sequence ID" value="NZ_RBXT01000001.1"/>
</dbReference>
<evidence type="ECO:0000313" key="5">
    <source>
        <dbReference type="Proteomes" id="UP000278440"/>
    </source>
</evidence>
<keyword evidence="1" id="KW-0238">DNA-binding</keyword>
<evidence type="ECO:0000256" key="1">
    <source>
        <dbReference type="ARBA" id="ARBA00023125"/>
    </source>
</evidence>
<evidence type="ECO:0000256" key="2">
    <source>
        <dbReference type="SAM" id="MobiDB-lite"/>
    </source>
</evidence>
<dbReference type="Pfam" id="PF01381">
    <property type="entry name" value="HTH_3"/>
    <property type="match status" value="1"/>
</dbReference>
<dbReference type="SUPFAM" id="SSF47413">
    <property type="entry name" value="lambda repressor-like DNA-binding domains"/>
    <property type="match status" value="1"/>
</dbReference>
<evidence type="ECO:0000259" key="3">
    <source>
        <dbReference type="PROSITE" id="PS50943"/>
    </source>
</evidence>
<organism evidence="4 5">
    <name type="scientific">Terracoccus luteus</name>
    <dbReference type="NCBI Taxonomy" id="53356"/>
    <lineage>
        <taxon>Bacteria</taxon>
        <taxon>Bacillati</taxon>
        <taxon>Actinomycetota</taxon>
        <taxon>Actinomycetes</taxon>
        <taxon>Micrococcales</taxon>
        <taxon>Intrasporangiaceae</taxon>
        <taxon>Terracoccus</taxon>
    </lineage>
</organism>
<dbReference type="GO" id="GO:0005829">
    <property type="term" value="C:cytosol"/>
    <property type="evidence" value="ECO:0007669"/>
    <property type="project" value="TreeGrafter"/>
</dbReference>
<dbReference type="Gene3D" id="1.10.260.40">
    <property type="entry name" value="lambda repressor-like DNA-binding domains"/>
    <property type="match status" value="1"/>
</dbReference>
<keyword evidence="5" id="KW-1185">Reference proteome</keyword>
<dbReference type="AlphaFoldDB" id="A0A495XYC7"/>
<sequence>MTTTRTRTRVTSGIPTTTTTATTTATPTRSPAVRPLLREVHGRLIRGLRTRQGRTLAEVAARAGVSLAYLSEVERGLKEPSSEVLEAVCVALGSSVTDLVGAAHRELLDLEQRSAAEPHVLDLTQRREQDTHRAFPVAPAPPASVSLRAA</sequence>
<dbReference type="GO" id="GO:0003677">
    <property type="term" value="F:DNA binding"/>
    <property type="evidence" value="ECO:0007669"/>
    <property type="project" value="UniProtKB-KW"/>
</dbReference>
<dbReference type="Proteomes" id="UP000278440">
    <property type="component" value="Unassembled WGS sequence"/>
</dbReference>
<dbReference type="CDD" id="cd00093">
    <property type="entry name" value="HTH_XRE"/>
    <property type="match status" value="1"/>
</dbReference>
<dbReference type="EMBL" id="RBXT01000001">
    <property type="protein sequence ID" value="RKT79297.1"/>
    <property type="molecule type" value="Genomic_DNA"/>
</dbReference>
<dbReference type="OrthoDB" id="3188736at2"/>
<feature type="region of interest" description="Disordered" evidence="2">
    <location>
        <begin position="1"/>
        <end position="28"/>
    </location>
</feature>
<proteinExistence type="predicted"/>
<dbReference type="SMART" id="SM00530">
    <property type="entry name" value="HTH_XRE"/>
    <property type="match status" value="1"/>
</dbReference>
<dbReference type="InterPro" id="IPR001387">
    <property type="entry name" value="Cro/C1-type_HTH"/>
</dbReference>
<comment type="caution">
    <text evidence="4">The sequence shown here is derived from an EMBL/GenBank/DDBJ whole genome shotgun (WGS) entry which is preliminary data.</text>
</comment>
<protein>
    <submittedName>
        <fullName evidence="4">Helix-turn-helix protein</fullName>
    </submittedName>
</protein>